<dbReference type="InterPro" id="IPR003439">
    <property type="entry name" value="ABC_transporter-like_ATP-bd"/>
</dbReference>
<feature type="transmembrane region" description="Helical" evidence="9">
    <location>
        <begin position="21"/>
        <end position="46"/>
    </location>
</feature>
<dbReference type="Pfam" id="PF00664">
    <property type="entry name" value="ABC_membrane"/>
    <property type="match status" value="1"/>
</dbReference>
<reference evidence="12 13" key="1">
    <citation type="submission" date="2019-03" db="EMBL/GenBank/DDBJ databases">
        <title>Genomic Encyclopedia of Type Strains, Phase IV (KMG-IV): sequencing the most valuable type-strain genomes for metagenomic binning, comparative biology and taxonomic classification.</title>
        <authorList>
            <person name="Goeker M."/>
        </authorList>
    </citation>
    <scope>NUCLEOTIDE SEQUENCE [LARGE SCALE GENOMIC DNA]</scope>
    <source>
        <strain evidence="12 13">DSM 18063</strain>
    </source>
</reference>
<comment type="subcellular location">
    <subcellularLocation>
        <location evidence="1">Cell membrane</location>
        <topology evidence="1">Multi-pass membrane protein</topology>
    </subcellularLocation>
</comment>
<dbReference type="InterPro" id="IPR039421">
    <property type="entry name" value="Type_1_exporter"/>
</dbReference>
<dbReference type="PROSITE" id="PS50893">
    <property type="entry name" value="ABC_TRANSPORTER_2"/>
    <property type="match status" value="1"/>
</dbReference>
<dbReference type="InterPro" id="IPR011527">
    <property type="entry name" value="ABC1_TM_dom"/>
</dbReference>
<dbReference type="InterPro" id="IPR003593">
    <property type="entry name" value="AAA+_ATPase"/>
</dbReference>
<name>A0A4R2PTV3_9RHOB</name>
<dbReference type="Gene3D" id="1.20.1560.10">
    <property type="entry name" value="ABC transporter type 1, transmembrane domain"/>
    <property type="match status" value="1"/>
</dbReference>
<feature type="transmembrane region" description="Helical" evidence="9">
    <location>
        <begin position="74"/>
        <end position="103"/>
    </location>
</feature>
<evidence type="ECO:0000256" key="5">
    <source>
        <dbReference type="ARBA" id="ARBA00022741"/>
    </source>
</evidence>
<evidence type="ECO:0000256" key="4">
    <source>
        <dbReference type="ARBA" id="ARBA00022692"/>
    </source>
</evidence>
<dbReference type="AlphaFoldDB" id="A0A4R2PTV3"/>
<dbReference type="GO" id="GO:0140359">
    <property type="term" value="F:ABC-type transporter activity"/>
    <property type="evidence" value="ECO:0007669"/>
    <property type="project" value="InterPro"/>
</dbReference>
<dbReference type="PROSITE" id="PS00211">
    <property type="entry name" value="ABC_TRANSPORTER_1"/>
    <property type="match status" value="1"/>
</dbReference>
<keyword evidence="7 9" id="KW-1133">Transmembrane helix</keyword>
<gene>
    <name evidence="12" type="ORF">EV662_11364</name>
</gene>
<dbReference type="OrthoDB" id="5288711at2"/>
<feature type="domain" description="ABC transmembrane type-1" evidence="11">
    <location>
        <begin position="27"/>
        <end position="283"/>
    </location>
</feature>
<dbReference type="InterPro" id="IPR027417">
    <property type="entry name" value="P-loop_NTPase"/>
</dbReference>
<dbReference type="PANTHER" id="PTHR24221:SF654">
    <property type="entry name" value="ATP-BINDING CASSETTE SUB-FAMILY B MEMBER 6"/>
    <property type="match status" value="1"/>
</dbReference>
<dbReference type="PANTHER" id="PTHR24221">
    <property type="entry name" value="ATP-BINDING CASSETTE SUB-FAMILY B"/>
    <property type="match status" value="1"/>
</dbReference>
<evidence type="ECO:0000256" key="8">
    <source>
        <dbReference type="ARBA" id="ARBA00023136"/>
    </source>
</evidence>
<dbReference type="EMBL" id="SLXP01000013">
    <property type="protein sequence ID" value="TCP39287.1"/>
    <property type="molecule type" value="Genomic_DNA"/>
</dbReference>
<evidence type="ECO:0000313" key="12">
    <source>
        <dbReference type="EMBL" id="TCP39287.1"/>
    </source>
</evidence>
<dbReference type="GO" id="GO:0016887">
    <property type="term" value="F:ATP hydrolysis activity"/>
    <property type="evidence" value="ECO:0007669"/>
    <property type="project" value="InterPro"/>
</dbReference>
<organism evidence="12 13">
    <name type="scientific">Rhodovulum marinum</name>
    <dbReference type="NCBI Taxonomy" id="320662"/>
    <lineage>
        <taxon>Bacteria</taxon>
        <taxon>Pseudomonadati</taxon>
        <taxon>Pseudomonadota</taxon>
        <taxon>Alphaproteobacteria</taxon>
        <taxon>Rhodobacterales</taxon>
        <taxon>Paracoccaceae</taxon>
        <taxon>Rhodovulum</taxon>
    </lineage>
</organism>
<evidence type="ECO:0000256" key="3">
    <source>
        <dbReference type="ARBA" id="ARBA00022475"/>
    </source>
</evidence>
<keyword evidence="13" id="KW-1185">Reference proteome</keyword>
<dbReference type="SUPFAM" id="SSF90123">
    <property type="entry name" value="ABC transporter transmembrane region"/>
    <property type="match status" value="1"/>
</dbReference>
<dbReference type="PROSITE" id="PS50929">
    <property type="entry name" value="ABC_TM1F"/>
    <property type="match status" value="1"/>
</dbReference>
<dbReference type="GO" id="GO:0034040">
    <property type="term" value="F:ATPase-coupled lipid transmembrane transporter activity"/>
    <property type="evidence" value="ECO:0007669"/>
    <property type="project" value="TreeGrafter"/>
</dbReference>
<protein>
    <submittedName>
        <fullName evidence="12">ABC-type bacteriocin/lantibiotic exporter with double-glycine peptidase domain</fullName>
    </submittedName>
</protein>
<sequence>MTGSSIKKAWALLDAQERRNAYKLLGVMVFGAFASAAMVGSVFPFLTVLADPGLIAENAVLDWLYRAGGFTSGYGFLVALGLGAIAVILFSNIVLVLQTWAVARYMQMRVHSISRGLLAHYLAQPYDFFLGRHSGDMSTNILSEAQQVVGEFLRPLGDLLSATLTITAVVTTLLIADPVVASIAIGSFAAVYGAVTMTTRRYVRRMGQERALANTRRFRMAGEALGGIKDVKLLGREAAYLDRFSGPSAEMAQAQIGVSVLAQAPRYAIQLVAFGGIIVLCLVLLDPEGLQKREALGGILPLVGLLAFAGQRLMPELQKLYQSITQMTAGTAALDRVHADLTGGPPAPLDRTTPAPLGLRHALELEGVTYAYPGAKEPGLRDVGLTICAGERIGVVGASGAGKTTLADVVLGLLVPQTGTIRADGAEITPDTLRAWQQTVGYVPQDIFLTDASLSENIALGLRPEEIDAARVERAARIAQLHDFTMTELPDRYATLIGERGVRLSGGQRQRIGIARALYHDADLIVFDEATSALDNLTEREVMASIEALPGDKTILMIAHRLSTVKVCDRIVVMERGGVAGVGTWTDLMERNAAFRALAEAA</sequence>
<accession>A0A4R2PTV3</accession>
<dbReference type="SUPFAM" id="SSF52540">
    <property type="entry name" value="P-loop containing nucleoside triphosphate hydrolases"/>
    <property type="match status" value="1"/>
</dbReference>
<comment type="caution">
    <text evidence="12">The sequence shown here is derived from an EMBL/GenBank/DDBJ whole genome shotgun (WGS) entry which is preliminary data.</text>
</comment>
<keyword evidence="8 9" id="KW-0472">Membrane</keyword>
<keyword evidence="3" id="KW-1003">Cell membrane</keyword>
<dbReference type="Proteomes" id="UP000294835">
    <property type="component" value="Unassembled WGS sequence"/>
</dbReference>
<dbReference type="InterPro" id="IPR036640">
    <property type="entry name" value="ABC1_TM_sf"/>
</dbReference>
<keyword evidence="4 9" id="KW-0812">Transmembrane</keyword>
<evidence type="ECO:0000256" key="1">
    <source>
        <dbReference type="ARBA" id="ARBA00004651"/>
    </source>
</evidence>
<dbReference type="Pfam" id="PF00005">
    <property type="entry name" value="ABC_tran"/>
    <property type="match status" value="1"/>
</dbReference>
<dbReference type="InterPro" id="IPR017871">
    <property type="entry name" value="ABC_transporter-like_CS"/>
</dbReference>
<keyword evidence="6" id="KW-0067">ATP-binding</keyword>
<evidence type="ECO:0000259" key="11">
    <source>
        <dbReference type="PROSITE" id="PS50929"/>
    </source>
</evidence>
<feature type="transmembrane region" description="Helical" evidence="9">
    <location>
        <begin position="182"/>
        <end position="203"/>
    </location>
</feature>
<dbReference type="FunFam" id="3.40.50.300:FF:000299">
    <property type="entry name" value="ABC transporter ATP-binding protein/permease"/>
    <property type="match status" value="1"/>
</dbReference>
<keyword evidence="2" id="KW-0813">Transport</keyword>
<evidence type="ECO:0000259" key="10">
    <source>
        <dbReference type="PROSITE" id="PS50893"/>
    </source>
</evidence>
<evidence type="ECO:0000313" key="13">
    <source>
        <dbReference type="Proteomes" id="UP000294835"/>
    </source>
</evidence>
<evidence type="ECO:0000256" key="9">
    <source>
        <dbReference type="SAM" id="Phobius"/>
    </source>
</evidence>
<dbReference type="Gene3D" id="3.40.50.300">
    <property type="entry name" value="P-loop containing nucleotide triphosphate hydrolases"/>
    <property type="match status" value="1"/>
</dbReference>
<evidence type="ECO:0000256" key="7">
    <source>
        <dbReference type="ARBA" id="ARBA00022989"/>
    </source>
</evidence>
<dbReference type="SMART" id="SM00382">
    <property type="entry name" value="AAA"/>
    <property type="match status" value="1"/>
</dbReference>
<proteinExistence type="predicted"/>
<dbReference type="RefSeq" id="WP_132464833.1">
    <property type="nucleotide sequence ID" value="NZ_SLXP01000013.1"/>
</dbReference>
<evidence type="ECO:0000256" key="6">
    <source>
        <dbReference type="ARBA" id="ARBA00022840"/>
    </source>
</evidence>
<dbReference type="GO" id="GO:0005524">
    <property type="term" value="F:ATP binding"/>
    <property type="evidence" value="ECO:0007669"/>
    <property type="project" value="UniProtKB-KW"/>
</dbReference>
<keyword evidence="5" id="KW-0547">Nucleotide-binding</keyword>
<evidence type="ECO:0000256" key="2">
    <source>
        <dbReference type="ARBA" id="ARBA00022448"/>
    </source>
</evidence>
<dbReference type="GO" id="GO:0005886">
    <property type="term" value="C:plasma membrane"/>
    <property type="evidence" value="ECO:0007669"/>
    <property type="project" value="UniProtKB-SubCell"/>
</dbReference>
<feature type="domain" description="ABC transporter" evidence="10">
    <location>
        <begin position="363"/>
        <end position="601"/>
    </location>
</feature>